<dbReference type="GO" id="GO:0016887">
    <property type="term" value="F:ATP hydrolysis activity"/>
    <property type="evidence" value="ECO:0007669"/>
    <property type="project" value="InterPro"/>
</dbReference>
<reference evidence="5 6" key="1">
    <citation type="submission" date="2020-07" db="EMBL/GenBank/DDBJ databases">
        <title>Thermogemmata thermophila gen. nov., sp. nov., a novel moderate thermophilic planctomycete from a Kamchatka hot spring.</title>
        <authorList>
            <person name="Elcheninov A.G."/>
            <person name="Podosokorskaya O.A."/>
            <person name="Kovaleva O.L."/>
            <person name="Novikov A."/>
            <person name="Bonch-Osmolovskaya E.A."/>
            <person name="Toshchakov S.V."/>
            <person name="Kublanov I.V."/>
        </authorList>
    </citation>
    <scope>NUCLEOTIDE SEQUENCE [LARGE SCALE GENOMIC DNA]</scope>
    <source>
        <strain evidence="5 6">2918</strain>
    </source>
</reference>
<dbReference type="EMBL" id="JACEFB010000009">
    <property type="protein sequence ID" value="MBA2226917.1"/>
    <property type="molecule type" value="Genomic_DNA"/>
</dbReference>
<name>A0A7V8VFL7_9BACT</name>
<dbReference type="Pfam" id="PF00005">
    <property type="entry name" value="ABC_tran"/>
    <property type="match status" value="1"/>
</dbReference>
<evidence type="ECO:0000256" key="3">
    <source>
        <dbReference type="ARBA" id="ARBA00022840"/>
    </source>
</evidence>
<evidence type="ECO:0000256" key="1">
    <source>
        <dbReference type="ARBA" id="ARBA00022448"/>
    </source>
</evidence>
<dbReference type="SUPFAM" id="SSF52540">
    <property type="entry name" value="P-loop containing nucleoside triphosphate hydrolases"/>
    <property type="match status" value="1"/>
</dbReference>
<proteinExistence type="predicted"/>
<keyword evidence="1" id="KW-0813">Transport</keyword>
<dbReference type="PROSITE" id="PS50893">
    <property type="entry name" value="ABC_TRANSPORTER_2"/>
    <property type="match status" value="1"/>
</dbReference>
<organism evidence="5 6">
    <name type="scientific">Thermogemmata fonticola</name>
    <dbReference type="NCBI Taxonomy" id="2755323"/>
    <lineage>
        <taxon>Bacteria</taxon>
        <taxon>Pseudomonadati</taxon>
        <taxon>Planctomycetota</taxon>
        <taxon>Planctomycetia</taxon>
        <taxon>Gemmatales</taxon>
        <taxon>Gemmataceae</taxon>
        <taxon>Thermogemmata</taxon>
    </lineage>
</organism>
<dbReference type="Proteomes" id="UP000542342">
    <property type="component" value="Unassembled WGS sequence"/>
</dbReference>
<dbReference type="PANTHER" id="PTHR24220">
    <property type="entry name" value="IMPORT ATP-BINDING PROTEIN"/>
    <property type="match status" value="1"/>
</dbReference>
<keyword evidence="6" id="KW-1185">Reference proteome</keyword>
<feature type="domain" description="ABC transporter" evidence="4">
    <location>
        <begin position="39"/>
        <end position="279"/>
    </location>
</feature>
<dbReference type="AlphaFoldDB" id="A0A7V8VFL7"/>
<gene>
    <name evidence="5" type="ORF">H0921_12160</name>
</gene>
<keyword evidence="3 5" id="KW-0067">ATP-binding</keyword>
<evidence type="ECO:0000313" key="5">
    <source>
        <dbReference type="EMBL" id="MBA2226917.1"/>
    </source>
</evidence>
<dbReference type="CDD" id="cd03255">
    <property type="entry name" value="ABC_MJ0796_LolCDE_FtsE"/>
    <property type="match status" value="1"/>
</dbReference>
<dbReference type="InterPro" id="IPR017871">
    <property type="entry name" value="ABC_transporter-like_CS"/>
</dbReference>
<dbReference type="InterPro" id="IPR003439">
    <property type="entry name" value="ABC_transporter-like_ATP-bd"/>
</dbReference>
<dbReference type="SMART" id="SM00382">
    <property type="entry name" value="AAA"/>
    <property type="match status" value="1"/>
</dbReference>
<comment type="caution">
    <text evidence="5">The sequence shown here is derived from an EMBL/GenBank/DDBJ whole genome shotgun (WGS) entry which is preliminary data.</text>
</comment>
<dbReference type="InterPro" id="IPR003593">
    <property type="entry name" value="AAA+_ATPase"/>
</dbReference>
<dbReference type="PROSITE" id="PS00211">
    <property type="entry name" value="ABC_TRANSPORTER_1"/>
    <property type="match status" value="1"/>
</dbReference>
<dbReference type="InterPro" id="IPR027417">
    <property type="entry name" value="P-loop_NTPase"/>
</dbReference>
<protein>
    <submittedName>
        <fullName evidence="5">ABC transporter ATP-binding protein</fullName>
    </submittedName>
</protein>
<sequence length="299" mass="33539">MSWSTWWKWKWWQRSAGSVEGARWSLGEPPPLPRGAICLTARHLTRTFGNGQTRAVALDRVSLDLRQGEVHLLMGPSGSGKSTLLAVLSGLLRPDRGQVFALGRDIWRLPEEELERFRLRHCSYIFQGYNLFPALTAREQLEIVLKWGEGCSPREARKRAEAVLGQLGLTHRAHLRPAELSGGEKQRVAIGRALVKNPTFIFADEPTAALDWDNGQLAMQLLCQCARQRGAMVLVVTHDPRLIPFADRVLELADGRLRNDGTAPTRSSSSVYEHTPLPLHYKKGPRLHLQFPPKLPLSS</sequence>
<dbReference type="InterPro" id="IPR017911">
    <property type="entry name" value="MacB-like_ATP-bd"/>
</dbReference>
<dbReference type="Gene3D" id="3.40.50.300">
    <property type="entry name" value="P-loop containing nucleotide triphosphate hydrolases"/>
    <property type="match status" value="1"/>
</dbReference>
<evidence type="ECO:0000256" key="2">
    <source>
        <dbReference type="ARBA" id="ARBA00022741"/>
    </source>
</evidence>
<evidence type="ECO:0000313" key="6">
    <source>
        <dbReference type="Proteomes" id="UP000542342"/>
    </source>
</evidence>
<dbReference type="GO" id="GO:0022857">
    <property type="term" value="F:transmembrane transporter activity"/>
    <property type="evidence" value="ECO:0007669"/>
    <property type="project" value="TreeGrafter"/>
</dbReference>
<evidence type="ECO:0000259" key="4">
    <source>
        <dbReference type="PROSITE" id="PS50893"/>
    </source>
</evidence>
<dbReference type="GO" id="GO:0005886">
    <property type="term" value="C:plasma membrane"/>
    <property type="evidence" value="ECO:0007669"/>
    <property type="project" value="TreeGrafter"/>
</dbReference>
<keyword evidence="2" id="KW-0547">Nucleotide-binding</keyword>
<accession>A0A7V8VFL7</accession>
<dbReference type="InterPro" id="IPR015854">
    <property type="entry name" value="ABC_transpr_LolD-like"/>
</dbReference>
<dbReference type="GO" id="GO:0005524">
    <property type="term" value="F:ATP binding"/>
    <property type="evidence" value="ECO:0007669"/>
    <property type="project" value="UniProtKB-KW"/>
</dbReference>